<proteinExistence type="inferred from homology"/>
<protein>
    <submittedName>
        <fullName evidence="6">ClpP/crotonase-like domain-containing protein</fullName>
    </submittedName>
</protein>
<dbReference type="EMBL" id="MU069991">
    <property type="protein sequence ID" value="KAF5830947.1"/>
    <property type="molecule type" value="Genomic_DNA"/>
</dbReference>
<evidence type="ECO:0000256" key="2">
    <source>
        <dbReference type="ARBA" id="ARBA00005254"/>
    </source>
</evidence>
<keyword evidence="7" id="KW-1185">Reference proteome</keyword>
<evidence type="ECO:0000313" key="7">
    <source>
        <dbReference type="Proteomes" id="UP000815325"/>
    </source>
</evidence>
<comment type="similarity">
    <text evidence="2">Belongs to the enoyl-CoA hydratase/isomerase family.</text>
</comment>
<name>A0ABQ7G8M5_DUNSA</name>
<dbReference type="Gene3D" id="3.90.226.10">
    <property type="entry name" value="2-enoyl-CoA Hydratase, Chain A, domain 1"/>
    <property type="match status" value="1"/>
</dbReference>
<reference evidence="6" key="1">
    <citation type="submission" date="2017-08" db="EMBL/GenBank/DDBJ databases">
        <authorList>
            <person name="Polle J.E."/>
            <person name="Barry K."/>
            <person name="Cushman J."/>
            <person name="Schmutz J."/>
            <person name="Tran D."/>
            <person name="Hathwaick L.T."/>
            <person name="Yim W.C."/>
            <person name="Jenkins J."/>
            <person name="Mckie-Krisberg Z.M."/>
            <person name="Prochnik S."/>
            <person name="Lindquist E."/>
            <person name="Dockter R.B."/>
            <person name="Adam C."/>
            <person name="Molina H."/>
            <person name="Bunkerborg J."/>
            <person name="Jin E."/>
            <person name="Buchheim M."/>
            <person name="Magnuson J."/>
        </authorList>
    </citation>
    <scope>NUCLEOTIDE SEQUENCE</scope>
    <source>
        <strain evidence="6">CCAP 19/18</strain>
    </source>
</reference>
<dbReference type="InterPro" id="IPR029045">
    <property type="entry name" value="ClpP/crotonase-like_dom_sf"/>
</dbReference>
<evidence type="ECO:0000256" key="1">
    <source>
        <dbReference type="ARBA" id="ARBA00005005"/>
    </source>
</evidence>
<dbReference type="Proteomes" id="UP000815325">
    <property type="component" value="Unassembled WGS sequence"/>
</dbReference>
<sequence length="299" mass="32117">MDFAFLKTLPHLKCTLYLKTCPPFSRSIYLQEDPRVGLIELSRPQRANAFDGGMFDLFPRAVAALSETSGVQCILVCAHGEGPFCSGIDTNYLKGMLEQMRTIEAKGCPGRAREYLRNHVLGLQESFSSLEKCRWPVIVAIHGACIGGGVDLAAAADIRICSQKASFSVKEVDLAITADLGSLQRLPHLIGHGATADLALTARTISSAEARSMGLVTQVIGEDNATLTAGALKLAKSLVCKSPLALIGTKRALLHKRDSANSVASELEYVATHNAAMLVSEDLEQTMRARGKATTFSRL</sequence>
<keyword evidence="4" id="KW-0443">Lipid metabolism</keyword>
<dbReference type="InterPro" id="IPR014748">
    <property type="entry name" value="Enoyl-CoA_hydra_C"/>
</dbReference>
<evidence type="ECO:0000256" key="5">
    <source>
        <dbReference type="ARBA" id="ARBA00023235"/>
    </source>
</evidence>
<keyword evidence="5" id="KW-0413">Isomerase</keyword>
<accession>A0ABQ7G8M5</accession>
<evidence type="ECO:0000313" key="6">
    <source>
        <dbReference type="EMBL" id="KAF5830947.1"/>
    </source>
</evidence>
<dbReference type="InterPro" id="IPR001753">
    <property type="entry name" value="Enoyl-CoA_hydra/iso"/>
</dbReference>
<comment type="pathway">
    <text evidence="1">Lipid metabolism; fatty acid beta-oxidation.</text>
</comment>
<dbReference type="InterPro" id="IPR045002">
    <property type="entry name" value="Ech1-like"/>
</dbReference>
<organism evidence="6 7">
    <name type="scientific">Dunaliella salina</name>
    <name type="common">Green alga</name>
    <name type="synonym">Protococcus salinus</name>
    <dbReference type="NCBI Taxonomy" id="3046"/>
    <lineage>
        <taxon>Eukaryota</taxon>
        <taxon>Viridiplantae</taxon>
        <taxon>Chlorophyta</taxon>
        <taxon>core chlorophytes</taxon>
        <taxon>Chlorophyceae</taxon>
        <taxon>CS clade</taxon>
        <taxon>Chlamydomonadales</taxon>
        <taxon>Dunaliellaceae</taxon>
        <taxon>Dunaliella</taxon>
    </lineage>
</organism>
<dbReference type="CDD" id="cd06558">
    <property type="entry name" value="crotonase-like"/>
    <property type="match status" value="1"/>
</dbReference>
<dbReference type="Pfam" id="PF00378">
    <property type="entry name" value="ECH_1"/>
    <property type="match status" value="1"/>
</dbReference>
<dbReference type="PANTHER" id="PTHR43149">
    <property type="entry name" value="ENOYL-COA HYDRATASE"/>
    <property type="match status" value="1"/>
</dbReference>
<evidence type="ECO:0000256" key="4">
    <source>
        <dbReference type="ARBA" id="ARBA00023098"/>
    </source>
</evidence>
<dbReference type="PANTHER" id="PTHR43149:SF1">
    <property type="entry name" value="DELTA(3,5)-DELTA(2,4)-DIENOYL-COA ISOMERASE, MITOCHONDRIAL"/>
    <property type="match status" value="1"/>
</dbReference>
<gene>
    <name evidence="6" type="ORF">DUNSADRAFT_13803</name>
</gene>
<evidence type="ECO:0000256" key="3">
    <source>
        <dbReference type="ARBA" id="ARBA00022832"/>
    </source>
</evidence>
<comment type="caution">
    <text evidence="6">The sequence shown here is derived from an EMBL/GenBank/DDBJ whole genome shotgun (WGS) entry which is preliminary data.</text>
</comment>
<dbReference type="Gene3D" id="1.10.12.10">
    <property type="entry name" value="Lyase 2-enoyl-coa Hydratase, Chain A, domain 2"/>
    <property type="match status" value="1"/>
</dbReference>
<dbReference type="SUPFAM" id="SSF52096">
    <property type="entry name" value="ClpP/crotonase"/>
    <property type="match status" value="1"/>
</dbReference>
<keyword evidence="3" id="KW-0276">Fatty acid metabolism</keyword>